<keyword evidence="9" id="KW-1185">Reference proteome</keyword>
<comment type="similarity">
    <text evidence="2 7">Belongs to the ExbD/TolR family.</text>
</comment>
<dbReference type="EMBL" id="JARXHW010000003">
    <property type="protein sequence ID" value="MDQ8206303.1"/>
    <property type="molecule type" value="Genomic_DNA"/>
</dbReference>
<keyword evidence="7" id="KW-0813">Transport</keyword>
<keyword evidence="6" id="KW-0472">Membrane</keyword>
<evidence type="ECO:0000313" key="9">
    <source>
        <dbReference type="Proteomes" id="UP001225316"/>
    </source>
</evidence>
<evidence type="ECO:0000256" key="7">
    <source>
        <dbReference type="RuleBase" id="RU003879"/>
    </source>
</evidence>
<keyword evidence="7" id="KW-0653">Protein transport</keyword>
<dbReference type="RefSeq" id="WP_308948336.1">
    <property type="nucleotide sequence ID" value="NZ_JARXHW010000003.1"/>
</dbReference>
<keyword evidence="3" id="KW-1003">Cell membrane</keyword>
<evidence type="ECO:0000256" key="1">
    <source>
        <dbReference type="ARBA" id="ARBA00004162"/>
    </source>
</evidence>
<reference evidence="8 9" key="1">
    <citation type="submission" date="2023-04" db="EMBL/GenBank/DDBJ databases">
        <title>A novel bacteria isolated from coastal sediment.</title>
        <authorList>
            <person name="Liu X.-J."/>
            <person name="Du Z.-J."/>
        </authorList>
    </citation>
    <scope>NUCLEOTIDE SEQUENCE [LARGE SCALE GENOMIC DNA]</scope>
    <source>
        <strain evidence="8 9">SDUM461003</strain>
    </source>
</reference>
<evidence type="ECO:0000256" key="3">
    <source>
        <dbReference type="ARBA" id="ARBA00022475"/>
    </source>
</evidence>
<dbReference type="Gene3D" id="3.30.420.270">
    <property type="match status" value="1"/>
</dbReference>
<keyword evidence="5" id="KW-1133">Transmembrane helix</keyword>
<sequence length="150" mass="16861">MILSRKRRTKAEVPMSPLIDCVFLLLIFFLVTTMLKKTEKQIPIVLPESDLALAVESDSEVLTLGVDHQGNVYLGRRGTSSDQMITYEPLDDLAHYLKKLSAQQGSLNPIQLAVDRNTETQEVIDLLDIFQLQGFENVFVRIREGTPSDG</sequence>
<comment type="subcellular location">
    <subcellularLocation>
        <location evidence="1">Cell membrane</location>
        <topology evidence="1">Single-pass membrane protein</topology>
    </subcellularLocation>
    <subcellularLocation>
        <location evidence="7">Cell membrane</location>
        <topology evidence="7">Single-pass type II membrane protein</topology>
    </subcellularLocation>
</comment>
<dbReference type="PANTHER" id="PTHR30558:SF3">
    <property type="entry name" value="BIOPOLYMER TRANSPORT PROTEIN EXBD-RELATED"/>
    <property type="match status" value="1"/>
</dbReference>
<dbReference type="Pfam" id="PF02472">
    <property type="entry name" value="ExbD"/>
    <property type="match status" value="1"/>
</dbReference>
<organism evidence="8 9">
    <name type="scientific">Thalassobacterium maritimum</name>
    <dbReference type="NCBI Taxonomy" id="3041265"/>
    <lineage>
        <taxon>Bacteria</taxon>
        <taxon>Pseudomonadati</taxon>
        <taxon>Verrucomicrobiota</taxon>
        <taxon>Opitutia</taxon>
        <taxon>Puniceicoccales</taxon>
        <taxon>Coraliomargaritaceae</taxon>
        <taxon>Thalassobacterium</taxon>
    </lineage>
</organism>
<dbReference type="Proteomes" id="UP001225316">
    <property type="component" value="Unassembled WGS sequence"/>
</dbReference>
<dbReference type="PANTHER" id="PTHR30558">
    <property type="entry name" value="EXBD MEMBRANE COMPONENT OF PMF-DRIVEN MACROMOLECULE IMPORT SYSTEM"/>
    <property type="match status" value="1"/>
</dbReference>
<name>A0ABU1AQ51_9BACT</name>
<evidence type="ECO:0000313" key="8">
    <source>
        <dbReference type="EMBL" id="MDQ8206303.1"/>
    </source>
</evidence>
<evidence type="ECO:0000256" key="6">
    <source>
        <dbReference type="ARBA" id="ARBA00023136"/>
    </source>
</evidence>
<comment type="caution">
    <text evidence="8">The sequence shown here is derived from an EMBL/GenBank/DDBJ whole genome shotgun (WGS) entry which is preliminary data.</text>
</comment>
<evidence type="ECO:0000256" key="5">
    <source>
        <dbReference type="ARBA" id="ARBA00022989"/>
    </source>
</evidence>
<evidence type="ECO:0000256" key="2">
    <source>
        <dbReference type="ARBA" id="ARBA00005811"/>
    </source>
</evidence>
<proteinExistence type="inferred from homology"/>
<dbReference type="InterPro" id="IPR003400">
    <property type="entry name" value="ExbD"/>
</dbReference>
<keyword evidence="4 7" id="KW-0812">Transmembrane</keyword>
<gene>
    <name evidence="8" type="ORF">QEH52_02205</name>
</gene>
<protein>
    <submittedName>
        <fullName evidence="8">Biopolymer transporter ExbD</fullName>
    </submittedName>
</protein>
<accession>A0ABU1AQ51</accession>
<evidence type="ECO:0000256" key="4">
    <source>
        <dbReference type="ARBA" id="ARBA00022692"/>
    </source>
</evidence>